<dbReference type="SUPFAM" id="SSF48208">
    <property type="entry name" value="Six-hairpin glycosidases"/>
    <property type="match status" value="1"/>
</dbReference>
<dbReference type="Pfam" id="PF05592">
    <property type="entry name" value="Bac_rhamnosid"/>
    <property type="match status" value="1"/>
</dbReference>
<name>A0ABR8NN42_9MICO</name>
<dbReference type="InterPro" id="IPR012341">
    <property type="entry name" value="6hp_glycosidase-like_sf"/>
</dbReference>
<dbReference type="InterPro" id="IPR016007">
    <property type="entry name" value="Alpha_rhamnosid"/>
</dbReference>
<evidence type="ECO:0000259" key="6">
    <source>
        <dbReference type="Pfam" id="PF17389"/>
    </source>
</evidence>
<dbReference type="InterPro" id="IPR008902">
    <property type="entry name" value="Rhamnosid_concanavalin"/>
</dbReference>
<dbReference type="PIRSF" id="PIRSF010631">
    <property type="entry name" value="A-rhamnsds"/>
    <property type="match status" value="1"/>
</dbReference>
<dbReference type="InterPro" id="IPR013737">
    <property type="entry name" value="Bac_rhamnosid_N"/>
</dbReference>
<proteinExistence type="predicted"/>
<dbReference type="Pfam" id="PF08531">
    <property type="entry name" value="Bac_rhamnosid_N"/>
    <property type="match status" value="1"/>
</dbReference>
<feature type="domain" description="Bacterial alpha-L-rhamnosidase N-terminal" evidence="5">
    <location>
        <begin position="53"/>
        <end position="180"/>
    </location>
</feature>
<sequence>MMTTDALTIPSTSAAGIHPFVSNAAFIGPSVGHGLDDPAPALTREVDVRDGLVRATLHVSALGAYDLTVNGVRSSDRILAPGWTAYDHRLRFHSDDVTAMLRTGRNTIRGVLGNGWYRGKLTWEQRRDLYGDRLALLAQLDLEYADGVTERIVTDESWTARATGILSDDLYDGERRDLRRPDGDPVPVAPVQYPLDRLVTPRSAPVRTVMERPAERVFRSPSGRLLVDFGQNLVGWVRLTVRAPRDGQEIVIRHAEILEDGELGVRPLRSAKATDSYVLAAADEVVLEPRFTFHGFRYAEMSGLDELDAADATAAVVSSDLERIGWFSCDDPMIERLHENVVWSMRGNFVDVPTDCPQRDERLGWTGDIQVFGPTAAFLSDVTGFLSSWLADLAAEQLPDGTVPLVVPDVLRFWHEPRAAWGDAATIVPWTLYETSGDPAILERQFASMTAWTDLVADLAGPSRLWEGSPQFGDWLDPAAPPDDPEAAKADPGVIATAHLARSAWICARSARVLGRDAEAERYGALHAETVAAFQREYVDAGGRIRSDAQTVYALALQWDLLPADHRGRAGDRLDELVREAGFHVATGFVGTPLILDALTDTGHADSAYRMLQQRECPSWLYPITMGATTVWERWDSMLPDGTINPGEMTSFNHYALGAVADWLHRRVAGLAPAAPGWREVRIAPVPGGGLTRAAAAHVSPFGRIEVSWRIADGEFVLDTLIPDGVTAVVQLPSGTAAHRVAAGRHVFREALTP</sequence>
<evidence type="ECO:0000313" key="8">
    <source>
        <dbReference type="EMBL" id="MBD3942075.1"/>
    </source>
</evidence>
<dbReference type="InterPro" id="IPR035396">
    <property type="entry name" value="Bac_rhamnosid6H"/>
</dbReference>
<evidence type="ECO:0000259" key="7">
    <source>
        <dbReference type="Pfam" id="PF17390"/>
    </source>
</evidence>
<evidence type="ECO:0000259" key="5">
    <source>
        <dbReference type="Pfam" id="PF08531"/>
    </source>
</evidence>
<gene>
    <name evidence="8" type="ORF">IF188_10240</name>
</gene>
<comment type="catalytic activity">
    <reaction evidence="1">
        <text>Hydrolysis of terminal non-reducing alpha-L-rhamnose residues in alpha-L-rhamnosides.</text>
        <dbReference type="EC" id="3.2.1.40"/>
    </reaction>
</comment>
<feature type="domain" description="Alpha-L-rhamnosidase six-hairpin glycosidase" evidence="6">
    <location>
        <begin position="323"/>
        <end position="668"/>
    </location>
</feature>
<keyword evidence="9" id="KW-1185">Reference proteome</keyword>
<evidence type="ECO:0000256" key="1">
    <source>
        <dbReference type="ARBA" id="ARBA00001445"/>
    </source>
</evidence>
<comment type="caution">
    <text evidence="8">The sequence shown here is derived from an EMBL/GenBank/DDBJ whole genome shotgun (WGS) entry which is preliminary data.</text>
</comment>
<dbReference type="PANTHER" id="PTHR33307">
    <property type="entry name" value="ALPHA-RHAMNOSIDASE (EUROFUNG)"/>
    <property type="match status" value="1"/>
</dbReference>
<evidence type="ECO:0000256" key="3">
    <source>
        <dbReference type="ARBA" id="ARBA00022801"/>
    </source>
</evidence>
<dbReference type="EMBL" id="JACXZS010000006">
    <property type="protein sequence ID" value="MBD3942075.1"/>
    <property type="molecule type" value="Genomic_DNA"/>
</dbReference>
<feature type="domain" description="Alpha-L-rhamnosidase concanavalin-like" evidence="4">
    <location>
        <begin position="220"/>
        <end position="317"/>
    </location>
</feature>
<dbReference type="Gene3D" id="2.60.420.10">
    <property type="entry name" value="Maltose phosphorylase, domain 3"/>
    <property type="match status" value="1"/>
</dbReference>
<dbReference type="InterPro" id="IPR008928">
    <property type="entry name" value="6-hairpin_glycosidase_sf"/>
</dbReference>
<evidence type="ECO:0000259" key="4">
    <source>
        <dbReference type="Pfam" id="PF05592"/>
    </source>
</evidence>
<accession>A0ABR8NN42</accession>
<dbReference type="Proteomes" id="UP000598426">
    <property type="component" value="Unassembled WGS sequence"/>
</dbReference>
<reference evidence="8 9" key="1">
    <citation type="submission" date="2020-09" db="EMBL/GenBank/DDBJ databases">
        <title>Isolation and identification of active actinomycetes.</title>
        <authorList>
            <person name="Li X."/>
        </authorList>
    </citation>
    <scope>NUCLEOTIDE SEQUENCE [LARGE SCALE GENOMIC DNA]</scope>
    <source>
        <strain evidence="8 9">NEAU-LLC</strain>
    </source>
</reference>
<dbReference type="Gene3D" id="1.50.10.10">
    <property type="match status" value="1"/>
</dbReference>
<dbReference type="GO" id="GO:0016787">
    <property type="term" value="F:hydrolase activity"/>
    <property type="evidence" value="ECO:0007669"/>
    <property type="project" value="UniProtKB-KW"/>
</dbReference>
<dbReference type="PANTHER" id="PTHR33307:SF6">
    <property type="entry name" value="ALPHA-RHAMNOSIDASE (EUROFUNG)-RELATED"/>
    <property type="match status" value="1"/>
</dbReference>
<dbReference type="Gene3D" id="2.60.120.260">
    <property type="entry name" value="Galactose-binding domain-like"/>
    <property type="match status" value="2"/>
</dbReference>
<dbReference type="EC" id="3.2.1.40" evidence="2"/>
<evidence type="ECO:0000313" key="9">
    <source>
        <dbReference type="Proteomes" id="UP000598426"/>
    </source>
</evidence>
<feature type="domain" description="Alpha-L-rhamnosidase C-terminal" evidence="7">
    <location>
        <begin position="670"/>
        <end position="741"/>
    </location>
</feature>
<dbReference type="InterPro" id="IPR035398">
    <property type="entry name" value="Bac_rhamnosid_C"/>
</dbReference>
<keyword evidence="3 8" id="KW-0378">Hydrolase</keyword>
<organism evidence="8 9">
    <name type="scientific">Microbacterium helvum</name>
    <dbReference type="NCBI Taxonomy" id="2773713"/>
    <lineage>
        <taxon>Bacteria</taxon>
        <taxon>Bacillati</taxon>
        <taxon>Actinomycetota</taxon>
        <taxon>Actinomycetes</taxon>
        <taxon>Micrococcales</taxon>
        <taxon>Microbacteriaceae</taxon>
        <taxon>Microbacterium</taxon>
    </lineage>
</organism>
<dbReference type="Pfam" id="PF17390">
    <property type="entry name" value="Bac_rhamnosid_C"/>
    <property type="match status" value="1"/>
</dbReference>
<dbReference type="Pfam" id="PF17389">
    <property type="entry name" value="Bac_rhamnosid6H"/>
    <property type="match status" value="1"/>
</dbReference>
<evidence type="ECO:0000256" key="2">
    <source>
        <dbReference type="ARBA" id="ARBA00012652"/>
    </source>
</evidence>
<protein>
    <recommendedName>
        <fullName evidence="2">alpha-L-rhamnosidase</fullName>
        <ecNumber evidence="2">3.2.1.40</ecNumber>
    </recommendedName>
</protein>